<gene>
    <name evidence="1" type="ORF">EPR50_G00027760</name>
</gene>
<evidence type="ECO:0000313" key="2">
    <source>
        <dbReference type="Proteomes" id="UP000295070"/>
    </source>
</evidence>
<name>A0A484DKR0_PERFV</name>
<accession>A0A484DKR0</accession>
<dbReference type="AlphaFoldDB" id="A0A484DKR0"/>
<keyword evidence="2" id="KW-1185">Reference proteome</keyword>
<proteinExistence type="predicted"/>
<organism evidence="1 2">
    <name type="scientific">Perca flavescens</name>
    <name type="common">American yellow perch</name>
    <name type="synonym">Morone flavescens</name>
    <dbReference type="NCBI Taxonomy" id="8167"/>
    <lineage>
        <taxon>Eukaryota</taxon>
        <taxon>Metazoa</taxon>
        <taxon>Chordata</taxon>
        <taxon>Craniata</taxon>
        <taxon>Vertebrata</taxon>
        <taxon>Euteleostomi</taxon>
        <taxon>Actinopterygii</taxon>
        <taxon>Neopterygii</taxon>
        <taxon>Teleostei</taxon>
        <taxon>Neoteleostei</taxon>
        <taxon>Acanthomorphata</taxon>
        <taxon>Eupercaria</taxon>
        <taxon>Perciformes</taxon>
        <taxon>Percoidei</taxon>
        <taxon>Percidae</taxon>
        <taxon>Percinae</taxon>
        <taxon>Perca</taxon>
    </lineage>
</organism>
<dbReference type="Proteomes" id="UP000295070">
    <property type="component" value="Chromosome 3"/>
</dbReference>
<comment type="caution">
    <text evidence="1">The sequence shown here is derived from an EMBL/GenBank/DDBJ whole genome shotgun (WGS) entry which is preliminary data.</text>
</comment>
<reference evidence="1 2" key="1">
    <citation type="submission" date="2019-01" db="EMBL/GenBank/DDBJ databases">
        <title>A chromosome-scale genome assembly of the yellow perch, Perca flavescens.</title>
        <authorList>
            <person name="Feron R."/>
            <person name="Morvezen R."/>
            <person name="Bestin A."/>
            <person name="Haffray P."/>
            <person name="Klopp C."/>
            <person name="Zahm M."/>
            <person name="Cabau C."/>
            <person name="Roques C."/>
            <person name="Donnadieu C."/>
            <person name="Bouchez O."/>
            <person name="Christie M."/>
            <person name="Larson W."/>
            <person name="Guiguen Y."/>
        </authorList>
    </citation>
    <scope>NUCLEOTIDE SEQUENCE [LARGE SCALE GENOMIC DNA]</scope>
    <source>
        <strain evidence="1">YP-PL-M2</strain>
        <tissue evidence="1">Blood</tissue>
    </source>
</reference>
<evidence type="ECO:0000313" key="1">
    <source>
        <dbReference type="EMBL" id="TDH15067.1"/>
    </source>
</evidence>
<dbReference type="EMBL" id="SCKG01000003">
    <property type="protein sequence ID" value="TDH15067.1"/>
    <property type="molecule type" value="Genomic_DNA"/>
</dbReference>
<protein>
    <submittedName>
        <fullName evidence="1">Uncharacterized protein</fullName>
    </submittedName>
</protein>
<sequence>MLTSHQCFHPGVCATGRRIFRVFPRSVCHQEQRELGCNITVQYNRLVPRNRAHLSGSAAEPSLDCTGAEGEAPTHYICTTEDILIGNERGKRMTSCTVQT</sequence>